<dbReference type="Gene3D" id="2.130.10.10">
    <property type="entry name" value="YVTN repeat-like/Quinoprotein amine dehydrogenase"/>
    <property type="match status" value="2"/>
</dbReference>
<dbReference type="PANTHER" id="PTHR34512:SF30">
    <property type="entry name" value="OUTER MEMBRANE PROTEIN ASSEMBLY FACTOR BAMB"/>
    <property type="match status" value="1"/>
</dbReference>
<dbReference type="AlphaFoldDB" id="A0A7C4QMF6"/>
<sequence length="428" mass="47419">MNRRAGWTWVLCVACVGQVCHAENWPSWRGPAGNGVSSEKHLAIHWSPTQNVAWKAPLPGQAGATPVVWDEHIFLTSVDADNNLLLLAFRTDGQELWRKVISTGNQVVRGGEGNYASPSPVTDGRHVWSLMGNGELACYTVSGQKTWQFNVQERFGKLDIAFGLTSTPVLDGGVLYLQLIHGDGNVKTREACVVALDAATGKTMWRVDRPSDGYAENEHSYASPMLYDDGQRRFLLTHGCDYIVAHDLKDGREIWRCGNLNRKNNYDPTLRFVASPVTAPGIIVVPSAKRGPVLALKPTGRGDISANPDYLLWELKRTPDVPSPLIVEDRVYLCLENGDLMIVDRHTGRELDYQRTERDRHRASPVYADGHIYLTARSGKVTVVKAGDQVQIVAQNDLGEEQSASPAISNGTIYLRTFQHLWAIRPSK</sequence>
<dbReference type="InterPro" id="IPR015943">
    <property type="entry name" value="WD40/YVTN_repeat-like_dom_sf"/>
</dbReference>
<dbReference type="InterPro" id="IPR011047">
    <property type="entry name" value="Quinoprotein_ADH-like_sf"/>
</dbReference>
<organism evidence="2">
    <name type="scientific">Schlesneria paludicola</name>
    <dbReference type="NCBI Taxonomy" id="360056"/>
    <lineage>
        <taxon>Bacteria</taxon>
        <taxon>Pseudomonadati</taxon>
        <taxon>Planctomycetota</taxon>
        <taxon>Planctomycetia</taxon>
        <taxon>Planctomycetales</taxon>
        <taxon>Planctomycetaceae</taxon>
        <taxon>Schlesneria</taxon>
    </lineage>
</organism>
<feature type="domain" description="Pyrrolo-quinoline quinone repeat" evidence="1">
    <location>
        <begin position="91"/>
        <end position="349"/>
    </location>
</feature>
<dbReference type="EMBL" id="DSVQ01000005">
    <property type="protein sequence ID" value="HGT38083.1"/>
    <property type="molecule type" value="Genomic_DNA"/>
</dbReference>
<dbReference type="PANTHER" id="PTHR34512">
    <property type="entry name" value="CELL SURFACE PROTEIN"/>
    <property type="match status" value="1"/>
</dbReference>
<evidence type="ECO:0000313" key="2">
    <source>
        <dbReference type="EMBL" id="HGT38083.1"/>
    </source>
</evidence>
<evidence type="ECO:0000259" key="1">
    <source>
        <dbReference type="Pfam" id="PF13360"/>
    </source>
</evidence>
<dbReference type="Pfam" id="PF13360">
    <property type="entry name" value="PQQ_2"/>
    <property type="match status" value="1"/>
</dbReference>
<accession>A0A7C4QMF6</accession>
<name>A0A7C4QMF6_9PLAN</name>
<gene>
    <name evidence="2" type="ORF">ENS64_02265</name>
</gene>
<dbReference type="InterPro" id="IPR018391">
    <property type="entry name" value="PQQ_b-propeller_rpt"/>
</dbReference>
<dbReference type="SUPFAM" id="SSF50998">
    <property type="entry name" value="Quinoprotein alcohol dehydrogenase-like"/>
    <property type="match status" value="1"/>
</dbReference>
<reference evidence="2" key="1">
    <citation type="journal article" date="2020" name="mSystems">
        <title>Genome- and Community-Level Interaction Insights into Carbon Utilization and Element Cycling Functions of Hydrothermarchaeota in Hydrothermal Sediment.</title>
        <authorList>
            <person name="Zhou Z."/>
            <person name="Liu Y."/>
            <person name="Xu W."/>
            <person name="Pan J."/>
            <person name="Luo Z.H."/>
            <person name="Li M."/>
        </authorList>
    </citation>
    <scope>NUCLEOTIDE SEQUENCE [LARGE SCALE GENOMIC DNA]</scope>
    <source>
        <strain evidence="2">SpSt-508</strain>
    </source>
</reference>
<dbReference type="SMART" id="SM00564">
    <property type="entry name" value="PQQ"/>
    <property type="match status" value="6"/>
</dbReference>
<dbReference type="InterPro" id="IPR002372">
    <property type="entry name" value="PQQ_rpt_dom"/>
</dbReference>
<protein>
    <submittedName>
        <fullName evidence="2">Pyrrolo-quinoline quinone</fullName>
    </submittedName>
</protein>
<proteinExistence type="predicted"/>
<comment type="caution">
    <text evidence="2">The sequence shown here is derived from an EMBL/GenBank/DDBJ whole genome shotgun (WGS) entry which is preliminary data.</text>
</comment>